<dbReference type="InParanoid" id="A0A1C7NBH5"/>
<accession>A0A1C7NBH5</accession>
<proteinExistence type="predicted"/>
<dbReference type="EMBL" id="LUGH01000295">
    <property type="protein sequence ID" value="OBZ86482.1"/>
    <property type="molecule type" value="Genomic_DNA"/>
</dbReference>
<dbReference type="Proteomes" id="UP000093000">
    <property type="component" value="Unassembled WGS sequence"/>
</dbReference>
<organism evidence="1 2">
    <name type="scientific">Choanephora cucurbitarum</name>
    <dbReference type="NCBI Taxonomy" id="101091"/>
    <lineage>
        <taxon>Eukaryota</taxon>
        <taxon>Fungi</taxon>
        <taxon>Fungi incertae sedis</taxon>
        <taxon>Mucoromycota</taxon>
        <taxon>Mucoromycotina</taxon>
        <taxon>Mucoromycetes</taxon>
        <taxon>Mucorales</taxon>
        <taxon>Mucorineae</taxon>
        <taxon>Choanephoraceae</taxon>
        <taxon>Choanephoroideae</taxon>
        <taxon>Choanephora</taxon>
    </lineage>
</organism>
<reference evidence="1 2" key="1">
    <citation type="submission" date="2016-03" db="EMBL/GenBank/DDBJ databases">
        <title>Choanephora cucurbitarum.</title>
        <authorList>
            <person name="Min B."/>
            <person name="Park H."/>
            <person name="Park J.-H."/>
            <person name="Shin H.-D."/>
            <person name="Choi I.-G."/>
        </authorList>
    </citation>
    <scope>NUCLEOTIDE SEQUENCE [LARGE SCALE GENOMIC DNA]</scope>
    <source>
        <strain evidence="1 2">KUS-F28377</strain>
    </source>
</reference>
<evidence type="ECO:0000313" key="1">
    <source>
        <dbReference type="EMBL" id="OBZ86482.1"/>
    </source>
</evidence>
<sequence length="126" mass="14781">MKKTETIDEFIQKFRYLSHVTEITNEAVLCELFVKALFNKLQQCFKVYLTLISETKGPDLSKAGVSIDFLMDLVRKAYYVFFTDEPIKHAGFKRPRPDHEECIFHPSTRMIHSTIDCRSLKKFKKA</sequence>
<protein>
    <submittedName>
        <fullName evidence="1">Uncharacterized protein</fullName>
    </submittedName>
</protein>
<dbReference type="AlphaFoldDB" id="A0A1C7NBH5"/>
<name>A0A1C7NBH5_9FUNG</name>
<comment type="caution">
    <text evidence="1">The sequence shown here is derived from an EMBL/GenBank/DDBJ whole genome shotgun (WGS) entry which is preliminary data.</text>
</comment>
<keyword evidence="2" id="KW-1185">Reference proteome</keyword>
<gene>
    <name evidence="1" type="ORF">A0J61_05468</name>
</gene>
<evidence type="ECO:0000313" key="2">
    <source>
        <dbReference type="Proteomes" id="UP000093000"/>
    </source>
</evidence>